<dbReference type="InterPro" id="IPR036034">
    <property type="entry name" value="PDZ_sf"/>
</dbReference>
<dbReference type="Ensembl" id="ENSEEET00000009410.2">
    <property type="protein sequence ID" value="ENSEEEP00000009292.2"/>
    <property type="gene ID" value="ENSEEEG00000004768.2"/>
</dbReference>
<reference evidence="6" key="1">
    <citation type="journal article" date="2014" name="Science">
        <title>Nonhuman genetics. Genomic basis for the convergent evolution of electric organs.</title>
        <authorList>
            <person name="Gallant J.R."/>
            <person name="Traeger L.L."/>
            <person name="Volkening J.D."/>
            <person name="Moffett H."/>
            <person name="Chen P.H."/>
            <person name="Novina C.D."/>
            <person name="Phillips G.N.Jr."/>
            <person name="Anand R."/>
            <person name="Wells G.B."/>
            <person name="Pinch M."/>
            <person name="Guth R."/>
            <person name="Unguez G.A."/>
            <person name="Albert J.S."/>
            <person name="Zakon H.H."/>
            <person name="Samanta M.P."/>
            <person name="Sussman M.R."/>
        </authorList>
    </citation>
    <scope>NUCLEOTIDE SEQUENCE [LARGE SCALE GENOMIC DNA]</scope>
</reference>
<evidence type="ECO:0000313" key="6">
    <source>
        <dbReference type="Proteomes" id="UP000314983"/>
    </source>
</evidence>
<organism evidence="5 6">
    <name type="scientific">Electrophorus electricus</name>
    <name type="common">Electric eel</name>
    <name type="synonym">Gymnotus electricus</name>
    <dbReference type="NCBI Taxonomy" id="8005"/>
    <lineage>
        <taxon>Eukaryota</taxon>
        <taxon>Metazoa</taxon>
        <taxon>Chordata</taxon>
        <taxon>Craniata</taxon>
        <taxon>Vertebrata</taxon>
        <taxon>Euteleostomi</taxon>
        <taxon>Actinopterygii</taxon>
        <taxon>Neopterygii</taxon>
        <taxon>Teleostei</taxon>
        <taxon>Ostariophysi</taxon>
        <taxon>Gymnotiformes</taxon>
        <taxon>Gymnotoidei</taxon>
        <taxon>Gymnotidae</taxon>
        <taxon>Electrophorus</taxon>
    </lineage>
</organism>
<feature type="region of interest" description="Disordered" evidence="3">
    <location>
        <begin position="949"/>
        <end position="970"/>
    </location>
</feature>
<evidence type="ECO:0000256" key="1">
    <source>
        <dbReference type="ARBA" id="ARBA00004123"/>
    </source>
</evidence>
<keyword evidence="6" id="KW-1185">Reference proteome</keyword>
<feature type="compositionally biased region" description="Basic and acidic residues" evidence="3">
    <location>
        <begin position="949"/>
        <end position="959"/>
    </location>
</feature>
<keyword evidence="2" id="KW-0539">Nucleus</keyword>
<dbReference type="PROSITE" id="PS50106">
    <property type="entry name" value="PDZ"/>
    <property type="match status" value="1"/>
</dbReference>
<reference evidence="5" key="4">
    <citation type="submission" date="2025-08" db="UniProtKB">
        <authorList>
            <consortium name="Ensembl"/>
        </authorList>
    </citation>
    <scope>IDENTIFICATION</scope>
</reference>
<feature type="region of interest" description="Disordered" evidence="3">
    <location>
        <begin position="434"/>
        <end position="461"/>
    </location>
</feature>
<dbReference type="Gene3D" id="2.30.42.10">
    <property type="match status" value="1"/>
</dbReference>
<name>A0A4W4EDE7_ELEEL</name>
<dbReference type="InterPro" id="IPR001478">
    <property type="entry name" value="PDZ"/>
</dbReference>
<evidence type="ECO:0000256" key="3">
    <source>
        <dbReference type="SAM" id="MobiDB-lite"/>
    </source>
</evidence>
<dbReference type="GO" id="GO:0005737">
    <property type="term" value="C:cytoplasm"/>
    <property type="evidence" value="ECO:0007669"/>
    <property type="project" value="TreeGrafter"/>
</dbReference>
<reference evidence="6" key="2">
    <citation type="journal article" date="2017" name="Sci. Adv.">
        <title>A tail of two voltages: Proteomic comparison of the three electric organs of the electric eel.</title>
        <authorList>
            <person name="Traeger L.L."/>
            <person name="Sabat G."/>
            <person name="Barrett-Wilt G.A."/>
            <person name="Wells G.B."/>
            <person name="Sussman M.R."/>
        </authorList>
    </citation>
    <scope>NUCLEOTIDE SEQUENCE [LARGE SCALE GENOMIC DNA]</scope>
</reference>
<dbReference type="InterPro" id="IPR052082">
    <property type="entry name" value="Myelin_sheath_structural"/>
</dbReference>
<dbReference type="GO" id="GO:0005634">
    <property type="term" value="C:nucleus"/>
    <property type="evidence" value="ECO:0007669"/>
    <property type="project" value="UniProtKB-SubCell"/>
</dbReference>
<evidence type="ECO:0000259" key="4">
    <source>
        <dbReference type="PROSITE" id="PS50106"/>
    </source>
</evidence>
<feature type="region of interest" description="Disordered" evidence="3">
    <location>
        <begin position="1408"/>
        <end position="1440"/>
    </location>
</feature>
<gene>
    <name evidence="5" type="primary">TAF3</name>
</gene>
<reference evidence="5" key="3">
    <citation type="submission" date="2020-05" db="EMBL/GenBank/DDBJ databases">
        <title>Electrophorus electricus (electric eel) genome, fEleEle1, primary haplotype.</title>
        <authorList>
            <person name="Myers G."/>
            <person name="Meyer A."/>
            <person name="Fedrigo O."/>
            <person name="Formenti G."/>
            <person name="Rhie A."/>
            <person name="Tracey A."/>
            <person name="Sims Y."/>
            <person name="Jarvis E.D."/>
        </authorList>
    </citation>
    <scope>NUCLEOTIDE SEQUENCE [LARGE SCALE GENOMIC DNA]</scope>
</reference>
<accession>A0A4W4EDE7</accession>
<comment type="subcellular location">
    <subcellularLocation>
        <location evidence="1">Nucleus</location>
    </subcellularLocation>
</comment>
<protein>
    <recommendedName>
        <fullName evidence="4">PDZ domain-containing protein</fullName>
    </recommendedName>
</protein>
<evidence type="ECO:0000256" key="2">
    <source>
        <dbReference type="ARBA" id="ARBA00023242"/>
    </source>
</evidence>
<dbReference type="GeneTree" id="ENSGT00940000165073"/>
<feature type="domain" description="PDZ" evidence="4">
    <location>
        <begin position="28"/>
        <end position="84"/>
    </location>
</feature>
<dbReference type="PANTHER" id="PTHR23348">
    <property type="entry name" value="PERIAXIN/AHNAK"/>
    <property type="match status" value="1"/>
</dbReference>
<dbReference type="GO" id="GO:0043484">
    <property type="term" value="P:regulation of RNA splicing"/>
    <property type="evidence" value="ECO:0007669"/>
    <property type="project" value="TreeGrafter"/>
</dbReference>
<reference evidence="5" key="5">
    <citation type="submission" date="2025-09" db="UniProtKB">
        <authorList>
            <consortium name="Ensembl"/>
        </authorList>
    </citation>
    <scope>IDENTIFICATION</scope>
</reference>
<dbReference type="SMART" id="SM00228">
    <property type="entry name" value="PDZ"/>
    <property type="match status" value="1"/>
</dbReference>
<dbReference type="GO" id="GO:0032287">
    <property type="term" value="P:peripheral nervous system myelin maintenance"/>
    <property type="evidence" value="ECO:0007669"/>
    <property type="project" value="TreeGrafter"/>
</dbReference>
<proteinExistence type="predicted"/>
<sequence>MTHNTRVAATKKAEELVLDHLKEVCAEGLVLTGGGKEGIFIKEVKPDSPASKHLSMKEGDQILSATVYFDNVSCEDALQILDHAHPYKMEFCLRRKVESTMPEDAEIIHPEVSYGIRIRGPLADMATTKPHFSSTVDGFQFLLPESSGNKQESTIIDIQESSFAIPDISQAKFKTDSAISAVEMKDLEIRTSKLPTETNIDHLLADVDRRLESKFKLPNVDLSKLEAEIPIHEKSIMGKGLPEKKGPQSVNMDEKIQNIEIGGQGSKFKLPKFEISFPEVKVPKMHFSPSKKDTEFAIAEGNIDMPAAYSPDVEIPDAKTKIKEDTREVDSKVMNAEITLSIGDTSQENETKFGSPTKFKLPSISFPKFGAKAPKAAEDISDIDAQSKGPEISLSQAEVTVSDEPLSDIQTEGQESKFKLPKFEISLPDVGGLKTDLSAGKTETDISAPEGKREVHASDVEVPDLKTKMKSNISKVDSKGQEAEIKKPVFSFPRFGFSKSETKSPETDLSPAQVDVSLPGENVKLQGTTTDITFSMVDTEEEDKMNFGSPTKFKLPSISLPKFAAKATKDTVDISAVDDQIKENEIKGPELKVSVEPLSVHIKGPETDTNEKSVNIEMKAQDIQNEGQKSKFKLPKFGTSFPELKGPKIDLHVEKTDTDISLSVGKGDIHVHNVQVSDVKTEVLVDLPDSKGHEVKMDKPGFSFPKFGFSKSETKAPEGDVSLPQVGVSLPGEHVKMEEPNTEITLFMGDTVQEDETKFDSPKFKFPSISFPKFGAKSPKKAIDISTVDVQRKDLEISLPQREVVVSSEPLSVDTKPPGVDNEEKSLIVKIKAEDMKTEGQERKFKLPKSGIKMKKPGFSLPKMGYSKSEKKESETDFKLPTISLPKFGSKVGVPVDPIAVEIKEPDKDNQGKSLSVDMKAQDVQIEGEESKFKLPKFGISFPEVKGPKIDLHGRKTETDISLPEGKGEIHGSYAEASDVNTKVKTDLIEVDLKIKVDLPKVDSKGLKVEMKKPGFSLPRIGFSKSETKESETDANINVAMGDTREQDKMKVVGEPKFKLTSISLQKFGSKDTKEAVDSSVVDGQIRGPEISLPITEVKVSAECVSPDVKVPETKKDEKSVNTEMKGQDIPIEGHESMFKLPKFGISLPELKGPKMHLHAEKIDTDVSLPEGKREVHAANVQVPDVKTEVQVDLPKVDSKGLEVKMDKLGFSFPRFGFSKSETKAPEGDVSLPQVDVSLPVENVRMEEPHTEIKLSMGDTGQEIETKFGSPKFKLPSISLPKFGAKTTKKGTDISAVDVQMKGPEISLPQTEALVSSQPLSLDIKAPEVDKEEKSLNVDIKDEDIKTEWQESKFKLPKFGISLPEVKGPKTDLRAVKTEIDIVLLEGKGEVFGSPKFYLPSISLPKFGGKSSKPTQDCSAVDGQSKGPEISLTEGGIKGV</sequence>
<dbReference type="Proteomes" id="UP000314983">
    <property type="component" value="Chromosome 11"/>
</dbReference>
<dbReference type="SUPFAM" id="SSF50156">
    <property type="entry name" value="PDZ domain-like"/>
    <property type="match status" value="1"/>
</dbReference>
<dbReference type="PANTHER" id="PTHR23348:SF42">
    <property type="entry name" value="PERIAXIN"/>
    <property type="match status" value="1"/>
</dbReference>
<feature type="compositionally biased region" description="Basic and acidic residues" evidence="3">
    <location>
        <begin position="450"/>
        <end position="461"/>
    </location>
</feature>
<feature type="region of interest" description="Disordered" evidence="3">
    <location>
        <begin position="839"/>
        <end position="876"/>
    </location>
</feature>
<dbReference type="AlphaFoldDB" id="A0A4W4EDE7"/>
<evidence type="ECO:0000313" key="5">
    <source>
        <dbReference type="Ensembl" id="ENSEEEP00000009292.2"/>
    </source>
</evidence>